<keyword evidence="1" id="KW-0812">Transmembrane</keyword>
<dbReference type="InterPro" id="IPR027463">
    <property type="entry name" value="AcrB_DN_DC_subdom"/>
</dbReference>
<dbReference type="KEGG" id="sno:Snov_1225"/>
<feature type="transmembrane region" description="Helical" evidence="1">
    <location>
        <begin position="858"/>
        <end position="878"/>
    </location>
</feature>
<feature type="transmembrane region" description="Helical" evidence="1">
    <location>
        <begin position="336"/>
        <end position="355"/>
    </location>
</feature>
<feature type="transmembrane region" description="Helical" evidence="1">
    <location>
        <begin position="960"/>
        <end position="979"/>
    </location>
</feature>
<proteinExistence type="predicted"/>
<dbReference type="eggNOG" id="COG0841">
    <property type="taxonomic scope" value="Bacteria"/>
</dbReference>
<dbReference type="Gene3D" id="3.30.2090.10">
    <property type="entry name" value="Multidrug efflux transporter AcrB TolC docking domain, DN and DC subdomains"/>
    <property type="match status" value="2"/>
</dbReference>
<gene>
    <name evidence="2" type="ordered locus">Snov_1225</name>
</gene>
<feature type="transmembrane region" description="Helical" evidence="1">
    <location>
        <begin position="885"/>
        <end position="905"/>
    </location>
</feature>
<dbReference type="Pfam" id="PF00873">
    <property type="entry name" value="ACR_tran"/>
    <property type="match status" value="1"/>
</dbReference>
<dbReference type="GO" id="GO:0042910">
    <property type="term" value="F:xenobiotic transmembrane transporter activity"/>
    <property type="evidence" value="ECO:0007669"/>
    <property type="project" value="TreeGrafter"/>
</dbReference>
<feature type="transmembrane region" description="Helical" evidence="1">
    <location>
        <begin position="433"/>
        <end position="452"/>
    </location>
</feature>
<dbReference type="EMBL" id="CP002026">
    <property type="protein sequence ID" value="ADH88541.1"/>
    <property type="molecule type" value="Genomic_DNA"/>
</dbReference>
<dbReference type="RefSeq" id="WP_013166046.1">
    <property type="nucleotide sequence ID" value="NC_014217.1"/>
</dbReference>
<dbReference type="PANTHER" id="PTHR32063">
    <property type="match status" value="1"/>
</dbReference>
<dbReference type="Proteomes" id="UP000006633">
    <property type="component" value="Chromosome"/>
</dbReference>
<feature type="transmembrane region" description="Helical" evidence="1">
    <location>
        <begin position="362"/>
        <end position="379"/>
    </location>
</feature>
<protein>
    <submittedName>
        <fullName evidence="2">Acriflavin resistance protein</fullName>
    </submittedName>
</protein>
<accession>D7A868</accession>
<dbReference type="Gene3D" id="3.30.70.1320">
    <property type="entry name" value="Multidrug efflux transporter AcrB pore domain like"/>
    <property type="match status" value="1"/>
</dbReference>
<dbReference type="STRING" id="639283.Snov_1225"/>
<dbReference type="Gene3D" id="3.30.70.1440">
    <property type="entry name" value="Multidrug efflux transporter AcrB pore domain"/>
    <property type="match status" value="1"/>
</dbReference>
<dbReference type="PANTHER" id="PTHR32063:SF18">
    <property type="entry name" value="CATION EFFLUX SYSTEM PROTEIN"/>
    <property type="match status" value="1"/>
</dbReference>
<feature type="transmembrane region" description="Helical" evidence="1">
    <location>
        <begin position="525"/>
        <end position="545"/>
    </location>
</feature>
<dbReference type="AlphaFoldDB" id="D7A868"/>
<sequence>MSFNLSAIAVRERAVTLFFIVLLAAAGVYAFVKLGRAEDPSFTIKTLTVTVAWPGATAREMQDLVAEPLEKRIQELTWYDRVETIARPGFAFLTVTLKDSTPPAAVEEEFYQARKKLGDEARNLPPGVLGPFVNDEFSDVSFGLYALKAKGMPMRELARQAEVIRQDLLHVPGVKKINILGERPEQIFVEFSYAKLATLGVSAQDIASALQRQNTVTPAGSIDTRGPQVFIRFDGAYDSIEAIADTPIVAGGRTLKLSDVAEVRRGYQDPETYIIRHDGEPAIMLAAVMQQGWNGLELGKALEARSSAIADTLPLGMTLAKVSDQAVNIDAAVGEFMMKFAMALGVVLFVSLVSLGWRVGIVVALAVPLTLAVVFLIMLETGRFFDRITLGALILALGLLVDDAIIAIEVMVVKMEEGMDRIKAAAYAWSHTAAPMLSGTLVTIIGLMPVGFAASSAGEYAGNIFWVVGFALIVSWVVAVVFTPYLGVKMLPAIKPVEGGHHAIYDTPNYRRLRRVIQFTVRHKFMTCAVVGVAMALSVVGMGAIKQQFFPTSDRPEVLVEVRMPEGTSIETTTAAVEKVERWLEERPEAKIVTSYIGQGAPRFFFAMAPELPDPSFAKIVVLTPDAEARERLKHELRAVIAEGLVPEAFVRVTQLVFGPYTPFPVEFRIMGPDPVELYRISEKALGIMAGIADVRQANRDWGNRAPVLRFIPDQDRLNLIGLSPAEAAQQMQLLLTGIPVTQVRENIRNVPVVARSAGDNRLDPSRLADFSLMSRDGRQVPLDQVGRSEIRLEEPILKRRDRTPIITVRADVNEATQPPEVSQQVMKALQPLIASLPVGYRIEMAGNIEESIKANVALANIFPVMIAAMLIVIILQVRSLSTMTMVMLTAPLGLAGVVPTLLLFNQPFGFNAILGLIGLAGILMRNTLILTEQIKENKAAGLDDYRAVIEATVQRTRPVMLTALAAVLAFIPLTHSVFWGSMAYTLIGGTAVGTVMILLFLPALYAAWFRIKATDDEVHADATGKPGRHAALAAG</sequence>
<evidence type="ECO:0000256" key="1">
    <source>
        <dbReference type="SAM" id="Phobius"/>
    </source>
</evidence>
<evidence type="ECO:0000313" key="3">
    <source>
        <dbReference type="Proteomes" id="UP000006633"/>
    </source>
</evidence>
<evidence type="ECO:0000313" key="2">
    <source>
        <dbReference type="EMBL" id="ADH88541.1"/>
    </source>
</evidence>
<dbReference type="Gene3D" id="3.30.70.1430">
    <property type="entry name" value="Multidrug efflux transporter AcrB pore domain"/>
    <property type="match status" value="2"/>
</dbReference>
<feature type="transmembrane region" description="Helical" evidence="1">
    <location>
        <begin position="464"/>
        <end position="486"/>
    </location>
</feature>
<keyword evidence="1" id="KW-1133">Transmembrane helix</keyword>
<feature type="transmembrane region" description="Helical" evidence="1">
    <location>
        <begin position="391"/>
        <end position="412"/>
    </location>
</feature>
<dbReference type="SUPFAM" id="SSF82714">
    <property type="entry name" value="Multidrug efflux transporter AcrB TolC docking domain, DN and DC subdomains"/>
    <property type="match status" value="2"/>
</dbReference>
<organism evidence="2 3">
    <name type="scientific">Ancylobacter novellus (strain ATCC 8093 / DSM 506 / JCM 20403 / CCM 1077 / IAM 12100 / NBRC 12443 / NCIMB 10456)</name>
    <name type="common">Starkeya novella</name>
    <dbReference type="NCBI Taxonomy" id="639283"/>
    <lineage>
        <taxon>Bacteria</taxon>
        <taxon>Pseudomonadati</taxon>
        <taxon>Pseudomonadota</taxon>
        <taxon>Alphaproteobacteria</taxon>
        <taxon>Hyphomicrobiales</taxon>
        <taxon>Xanthobacteraceae</taxon>
        <taxon>Ancylobacter</taxon>
    </lineage>
</organism>
<dbReference type="HOGENOM" id="CLU_002755_1_2_5"/>
<name>D7A868_ANCN5</name>
<dbReference type="PRINTS" id="PR00702">
    <property type="entry name" value="ACRIFLAVINRP"/>
</dbReference>
<dbReference type="InterPro" id="IPR001036">
    <property type="entry name" value="Acrflvin-R"/>
</dbReference>
<dbReference type="OrthoDB" id="9798415at2"/>
<feature type="transmembrane region" description="Helical" evidence="1">
    <location>
        <begin position="985"/>
        <end position="1009"/>
    </location>
</feature>
<dbReference type="GO" id="GO:0005886">
    <property type="term" value="C:plasma membrane"/>
    <property type="evidence" value="ECO:0007669"/>
    <property type="project" value="TreeGrafter"/>
</dbReference>
<dbReference type="SUPFAM" id="SSF82693">
    <property type="entry name" value="Multidrug efflux transporter AcrB pore domain, PN1, PN2, PC1 and PC2 subdomains"/>
    <property type="match status" value="3"/>
</dbReference>
<keyword evidence="3" id="KW-1185">Reference proteome</keyword>
<feature type="transmembrane region" description="Helical" evidence="1">
    <location>
        <begin position="911"/>
        <end position="929"/>
    </location>
</feature>
<reference evidence="2 3" key="1">
    <citation type="journal article" date="2012" name="Stand. Genomic Sci.">
        <title>Complete genome sequence of the facultatively chemolithoautotrophic and methylotrophic alpha Proteobacterium Starkeya novella type strain (ATCC 8093(T)).</title>
        <authorList>
            <person name="Kappler U."/>
            <person name="Davenport K."/>
            <person name="Beatson S."/>
            <person name="Lucas S."/>
            <person name="Lapidus A."/>
            <person name="Copeland A."/>
            <person name="Berry K.W."/>
            <person name="Glavina Del Rio T."/>
            <person name="Hammon N."/>
            <person name="Dalin E."/>
            <person name="Tice H."/>
            <person name="Pitluck S."/>
            <person name="Richardson P."/>
            <person name="Bruce D."/>
            <person name="Goodwin L.A."/>
            <person name="Han C."/>
            <person name="Tapia R."/>
            <person name="Detter J.C."/>
            <person name="Chang Y.J."/>
            <person name="Jeffries C.D."/>
            <person name="Land M."/>
            <person name="Hauser L."/>
            <person name="Kyrpides N.C."/>
            <person name="Goker M."/>
            <person name="Ivanova N."/>
            <person name="Klenk H.P."/>
            <person name="Woyke T."/>
        </authorList>
    </citation>
    <scope>NUCLEOTIDE SEQUENCE [LARGE SCALE GENOMIC DNA]</scope>
    <source>
        <strain evidence="3">ATCC 8093 / DSM 506 / JCM 20403 / CCM 1077 / IAM 12100 / NBRC 12443 / NCIMB 10456</strain>
    </source>
</reference>
<keyword evidence="1" id="KW-0472">Membrane</keyword>
<dbReference type="SUPFAM" id="SSF82866">
    <property type="entry name" value="Multidrug efflux transporter AcrB transmembrane domain"/>
    <property type="match status" value="2"/>
</dbReference>
<dbReference type="Gene3D" id="1.20.1640.10">
    <property type="entry name" value="Multidrug efflux transporter AcrB transmembrane domain"/>
    <property type="match status" value="2"/>
</dbReference>